<dbReference type="AlphaFoldDB" id="A0ABD1P7M6"/>
<dbReference type="Proteomes" id="UP001604277">
    <property type="component" value="Unassembled WGS sequence"/>
</dbReference>
<evidence type="ECO:0000313" key="3">
    <source>
        <dbReference type="Proteomes" id="UP001604277"/>
    </source>
</evidence>
<evidence type="ECO:0000256" key="1">
    <source>
        <dbReference type="SAM" id="MobiDB-lite"/>
    </source>
</evidence>
<keyword evidence="3" id="KW-1185">Reference proteome</keyword>
<sequence length="301" mass="33645">MYYNVLFELLGSSQIRSQLPREFREALQSGRKYVDDHVNVNVNAVAEAFKIIGDPVVIVNFGENNLEFVYPNVIFLDMGVSPVGKKDIMEVLFPRSNETSHVQITYVEETKKISCSGLPLNVDNHGATSMAPPLKMASKSDQNLSSENENVNLEMKWGVLQEISDMLKSVENGKGVNSKFITPRKKAEVVEILNILVAESTQFSEKKSPTAEDENVLFEAANTIEELKQLSSLLDLSDLDTRKIGEILKSLESRRPRLDFFFSRFVMQDDTNESIDSCDADLPRPVASGTQSEPNLVTECS</sequence>
<dbReference type="PANTHER" id="PTHR21529">
    <property type="entry name" value="MAMMARY TURMOR VIRUS RECEPTOR HOMOLOG 1, 2 MTVR1, 2"/>
    <property type="match status" value="1"/>
</dbReference>
<reference evidence="3" key="1">
    <citation type="submission" date="2024-07" db="EMBL/GenBank/DDBJ databases">
        <title>Two chromosome-level genome assemblies of Korean endemic species Abeliophyllum distichum and Forsythia ovata (Oleaceae).</title>
        <authorList>
            <person name="Jang H."/>
        </authorList>
    </citation>
    <scope>NUCLEOTIDE SEQUENCE [LARGE SCALE GENOMIC DNA]</scope>
</reference>
<accession>A0ABD1P7M6</accession>
<dbReference type="PANTHER" id="PTHR21529:SF4">
    <property type="entry name" value="TPR AND ANKYRIN REPEAT-CONTAINING PROTEIN 1"/>
    <property type="match status" value="1"/>
</dbReference>
<gene>
    <name evidence="2" type="ORF">Fot_54612</name>
</gene>
<dbReference type="EMBL" id="JBFOLJ010000021">
    <property type="protein sequence ID" value="KAL2459868.1"/>
    <property type="molecule type" value="Genomic_DNA"/>
</dbReference>
<dbReference type="InterPro" id="IPR039904">
    <property type="entry name" value="TRANK1"/>
</dbReference>
<feature type="compositionally biased region" description="Polar residues" evidence="1">
    <location>
        <begin position="288"/>
        <end position="301"/>
    </location>
</feature>
<protein>
    <submittedName>
        <fullName evidence="2">Uncharacterized protein</fullName>
    </submittedName>
</protein>
<feature type="region of interest" description="Disordered" evidence="1">
    <location>
        <begin position="276"/>
        <end position="301"/>
    </location>
</feature>
<name>A0ABD1P7M6_9LAMI</name>
<comment type="caution">
    <text evidence="2">The sequence shown here is derived from an EMBL/GenBank/DDBJ whole genome shotgun (WGS) entry which is preliminary data.</text>
</comment>
<proteinExistence type="predicted"/>
<evidence type="ECO:0000313" key="2">
    <source>
        <dbReference type="EMBL" id="KAL2459868.1"/>
    </source>
</evidence>
<organism evidence="2 3">
    <name type="scientific">Forsythia ovata</name>
    <dbReference type="NCBI Taxonomy" id="205694"/>
    <lineage>
        <taxon>Eukaryota</taxon>
        <taxon>Viridiplantae</taxon>
        <taxon>Streptophyta</taxon>
        <taxon>Embryophyta</taxon>
        <taxon>Tracheophyta</taxon>
        <taxon>Spermatophyta</taxon>
        <taxon>Magnoliopsida</taxon>
        <taxon>eudicotyledons</taxon>
        <taxon>Gunneridae</taxon>
        <taxon>Pentapetalae</taxon>
        <taxon>asterids</taxon>
        <taxon>lamiids</taxon>
        <taxon>Lamiales</taxon>
        <taxon>Oleaceae</taxon>
        <taxon>Forsythieae</taxon>
        <taxon>Forsythia</taxon>
    </lineage>
</organism>